<comment type="function">
    <text evidence="8">Catalyzes the transfer of a single N-acetylglucosamine from UDP-GlcNAc to a serine or threonine residue in extracellular proteins resulting in their modification with a beta-linked N-acetylglucosamine (O-GlcNAc). Specifically glycosylates the Thr residue located between the fifth and sixth conserved cysteines of folded EGF-like domains.</text>
</comment>
<accession>A0A1W2VNC8</accession>
<dbReference type="RefSeq" id="NP_001027841.1">
    <property type="nucleotide sequence ID" value="NM_001032669.1"/>
</dbReference>
<dbReference type="InterPro" id="IPR007657">
    <property type="entry name" value="Glycosyltransferase_61"/>
</dbReference>
<evidence type="ECO:0000256" key="10">
    <source>
        <dbReference type="ARBA" id="ARBA00042574"/>
    </source>
</evidence>
<dbReference type="Pfam" id="PF04577">
    <property type="entry name" value="Glyco_transf_61"/>
    <property type="match status" value="1"/>
</dbReference>
<evidence type="ECO:0000256" key="8">
    <source>
        <dbReference type="ARBA" id="ARBA00037761"/>
    </source>
</evidence>
<evidence type="ECO:0000313" key="15">
    <source>
        <dbReference type="EMBL" id="CAI30563.1"/>
    </source>
</evidence>
<evidence type="ECO:0000256" key="1">
    <source>
        <dbReference type="ARBA" id="ARBA00005449"/>
    </source>
</evidence>
<dbReference type="CTD" id="497241"/>
<reference evidence="15" key="1">
    <citation type="submission" date="2004-12" db="EMBL/GenBank/DDBJ databases">
        <title>Phylogeny of xylosyltransferases.</title>
        <authorList>
            <person name="Kiefer-Meyer M.C."/>
            <person name="Pagny S."/>
            <person name="Durambure G."/>
            <person name="Faye L."/>
            <person name="Gomord V."/>
            <person name="Mollicone R."/>
            <person name="Oriol R."/>
        </authorList>
    </citation>
    <scope>NUCLEOTIDE SEQUENCE</scope>
</reference>
<keyword evidence="3" id="KW-0328">Glycosyltransferase</keyword>
<keyword evidence="4 15" id="KW-0808">Transferase</keyword>
<protein>
    <recommendedName>
        <fullName evidence="9">EGF domain-specific O-linked N-acetylglucosamine transferase</fullName>
        <ecNumber evidence="2">2.4.1.255</ecNumber>
    </recommendedName>
    <alternativeName>
        <fullName evidence="10">Extracellular O-linked N-acetylglucosamine transferase</fullName>
    </alternativeName>
</protein>
<keyword evidence="7" id="KW-0325">Glycoprotein</keyword>
<name>Q5NDL8_CIOIN</name>
<dbReference type="EMBL" id="AJ868228">
    <property type="protein sequence ID" value="CAI30563.1"/>
    <property type="molecule type" value="mRNA"/>
</dbReference>
<feature type="domain" description="Glycosyltransferase 61 catalytic" evidence="14">
    <location>
        <begin position="317"/>
        <end position="427"/>
    </location>
</feature>
<keyword evidence="6" id="KW-0256">Endoplasmic reticulum</keyword>
<comment type="catalytic activity">
    <reaction evidence="12">
        <text>L-threonyl-[protein] + UDP-N-acetyl-alpha-D-glucosamine = 3-O-(N-acetyl-beta-D-glucosaminyl)-L-threonyl-[protein] + UDP + H(+)</text>
        <dbReference type="Rhea" id="RHEA:48908"/>
        <dbReference type="Rhea" id="RHEA-COMP:11060"/>
        <dbReference type="Rhea" id="RHEA-COMP:12252"/>
        <dbReference type="ChEBI" id="CHEBI:15378"/>
        <dbReference type="ChEBI" id="CHEBI:30013"/>
        <dbReference type="ChEBI" id="CHEBI:57705"/>
        <dbReference type="ChEBI" id="CHEBI:58223"/>
        <dbReference type="ChEBI" id="CHEBI:90840"/>
        <dbReference type="EC" id="2.4.1.255"/>
    </reaction>
</comment>
<dbReference type="InterPro" id="IPR049625">
    <property type="entry name" value="Glyco_transf_61_cat"/>
</dbReference>
<dbReference type="PANTHER" id="PTHR20961:SF148">
    <property type="entry name" value="EGF DOMAIN-SPECIFIC O-LINKED N-ACETYLGLUCOSAMINE TRANSFERASE"/>
    <property type="match status" value="1"/>
</dbReference>
<evidence type="ECO:0000256" key="11">
    <source>
        <dbReference type="ARBA" id="ARBA00048317"/>
    </source>
</evidence>
<dbReference type="GO" id="GO:0097363">
    <property type="term" value="F:protein O-acetylglucosaminyltransferase activity"/>
    <property type="evidence" value="ECO:0007669"/>
    <property type="project" value="UniProtKB-EC"/>
</dbReference>
<keyword evidence="5 13" id="KW-0732">Signal</keyword>
<dbReference type="OrthoDB" id="529273at2759"/>
<evidence type="ECO:0000256" key="3">
    <source>
        <dbReference type="ARBA" id="ARBA00022676"/>
    </source>
</evidence>
<proteinExistence type="evidence at transcript level"/>
<evidence type="ECO:0000256" key="9">
    <source>
        <dbReference type="ARBA" id="ARBA00040944"/>
    </source>
</evidence>
<evidence type="ECO:0000256" key="6">
    <source>
        <dbReference type="ARBA" id="ARBA00022824"/>
    </source>
</evidence>
<evidence type="ECO:0000256" key="13">
    <source>
        <dbReference type="SAM" id="SignalP"/>
    </source>
</evidence>
<accession>Q5NDL8</accession>
<dbReference type="PANTHER" id="PTHR20961">
    <property type="entry name" value="GLYCOSYLTRANSFERASE"/>
    <property type="match status" value="1"/>
</dbReference>
<feature type="signal peptide" evidence="13">
    <location>
        <begin position="1"/>
        <end position="19"/>
    </location>
</feature>
<feature type="chain" id="PRO_5010392885" description="EGF domain-specific O-linked N-acetylglucosamine transferase" evidence="13">
    <location>
        <begin position="20"/>
        <end position="512"/>
    </location>
</feature>
<evidence type="ECO:0000256" key="5">
    <source>
        <dbReference type="ARBA" id="ARBA00022729"/>
    </source>
</evidence>
<dbReference type="AlphaFoldDB" id="Q5NDL8"/>
<organism evidence="15">
    <name type="scientific">Ciona intestinalis</name>
    <name type="common">Transparent sea squirt</name>
    <name type="synonym">Ascidia intestinalis</name>
    <dbReference type="NCBI Taxonomy" id="7719"/>
    <lineage>
        <taxon>Eukaryota</taxon>
        <taxon>Metazoa</taxon>
        <taxon>Chordata</taxon>
        <taxon>Tunicata</taxon>
        <taxon>Ascidiacea</taxon>
        <taxon>Phlebobranchia</taxon>
        <taxon>Cionidae</taxon>
        <taxon>Ciona</taxon>
    </lineage>
</organism>
<evidence type="ECO:0000256" key="7">
    <source>
        <dbReference type="ARBA" id="ARBA00023180"/>
    </source>
</evidence>
<comment type="similarity">
    <text evidence="1">Belongs to the glycosyltransferase 61 family.</text>
</comment>
<dbReference type="KEGG" id="cin:497241"/>
<evidence type="ECO:0000256" key="12">
    <source>
        <dbReference type="ARBA" id="ARBA00049432"/>
    </source>
</evidence>
<sequence length="512" mass="60046">MRHEVRILVFLTHVTHILCYDWSSLNLVESHVPYVFANNLELTSQCKADEACPYRDILSNETVCWGFEKNCDAEKRFGGKSPTVDCDDVSKDRYWHQADFGYLRDQLNELDETKVCDSPNESSLHCTKFGSMCRARKCYLDLRDVNDGQSVVREGGIGGFCKLDANMRSKVTEVKRSLSTWGEQLQHYTQLNFNPWSNTSKYCDVIVDKPMLFVQLDFGGNMYHHFCDFFNIYLTQMANNSWFGTDVQIVRWDLSYRYGEVFRESWDAFTNRDHVSLREYMGKRVCIADAMFSFLPRTILGLFYNTPVEVNCRGSSLFKAFSEHFLHRMGITSHPPTSLPNQPNKIRVTLLERGSNPRYKIYRRILNVDELGNAIRKIPGLEVNVVEYDWRKMSFKDQLSMTHNSDIMIGMHGAGLTHFLFLPPWAVAFELYNCGDIRCYRDLPRLRGVRYITWEDDSKLEAFDQNEHPHYGNQPKFWNYKFDVPEFVRLVLKARSWVLEHDRFSHLRHDEL</sequence>
<dbReference type="CAZy" id="GT61">
    <property type="family name" value="Glycosyltransferase Family 61"/>
</dbReference>
<dbReference type="EC" id="2.4.1.255" evidence="2"/>
<gene>
    <name evidence="15" type="primary">aer61</name>
</gene>
<dbReference type="GeneID" id="497241"/>
<comment type="catalytic activity">
    <reaction evidence="11">
        <text>L-seryl-[protein] + UDP-N-acetyl-alpha-D-glucosamine = 3-O-(N-acetyl-beta-D-glucosaminyl)-L-seryl-[protein] + UDP + H(+)</text>
        <dbReference type="Rhea" id="RHEA:48904"/>
        <dbReference type="Rhea" id="RHEA-COMP:9863"/>
        <dbReference type="Rhea" id="RHEA-COMP:12251"/>
        <dbReference type="ChEBI" id="CHEBI:15378"/>
        <dbReference type="ChEBI" id="CHEBI:29999"/>
        <dbReference type="ChEBI" id="CHEBI:57705"/>
        <dbReference type="ChEBI" id="CHEBI:58223"/>
        <dbReference type="ChEBI" id="CHEBI:90838"/>
        <dbReference type="EC" id="2.4.1.255"/>
    </reaction>
</comment>
<evidence type="ECO:0000259" key="14">
    <source>
        <dbReference type="Pfam" id="PF04577"/>
    </source>
</evidence>
<evidence type="ECO:0000256" key="2">
    <source>
        <dbReference type="ARBA" id="ARBA00011970"/>
    </source>
</evidence>
<evidence type="ECO:0000256" key="4">
    <source>
        <dbReference type="ARBA" id="ARBA00022679"/>
    </source>
</evidence>